<dbReference type="AlphaFoldDB" id="T1DBC4"/>
<dbReference type="InterPro" id="IPR036390">
    <property type="entry name" value="WH_DNA-bd_sf"/>
</dbReference>
<reference evidence="2" key="2">
    <citation type="journal article" date="2014" name="ISME J.">
        <title>Microbial stratification in low pH oxic and suboxic macroscopic growths along an acid mine drainage.</title>
        <authorList>
            <person name="Mendez-Garcia C."/>
            <person name="Mesa V."/>
            <person name="Sprenger R.R."/>
            <person name="Richter M."/>
            <person name="Diez M.S."/>
            <person name="Solano J."/>
            <person name="Bargiela R."/>
            <person name="Golyshina O.V."/>
            <person name="Manteca A."/>
            <person name="Ramos J.L."/>
            <person name="Gallego J.R."/>
            <person name="Llorente I."/>
            <person name="Martins Dos Santos V.A."/>
            <person name="Jensen O.N."/>
            <person name="Pelaez A.I."/>
            <person name="Sanchez J."/>
            <person name="Ferrer M."/>
        </authorList>
    </citation>
    <scope>NUCLEOTIDE SEQUENCE</scope>
</reference>
<reference evidence="2" key="1">
    <citation type="submission" date="2013-08" db="EMBL/GenBank/DDBJ databases">
        <authorList>
            <person name="Mendez C."/>
            <person name="Richter M."/>
            <person name="Ferrer M."/>
            <person name="Sanchez J."/>
        </authorList>
    </citation>
    <scope>NUCLEOTIDE SEQUENCE</scope>
</reference>
<evidence type="ECO:0000259" key="1">
    <source>
        <dbReference type="PROSITE" id="PS51344"/>
    </source>
</evidence>
<comment type="caution">
    <text evidence="2">The sequence shown here is derived from an EMBL/GenBank/DDBJ whole genome shotgun (WGS) entry which is preliminary data.</text>
</comment>
<sequence length="143" mass="16285">MGELKSINNDIAPIIDNIIGDEQANDYLRKNVSKVAADVIALLKKPMCDDEIADLLDMKINSVRRILNIMQGYGITNYNISKNSEGWLSFSWYVDINKIPQFFDYIKSAVSTTNVLKEGCNDYFICESCYSDNRMILTFDAVF</sequence>
<dbReference type="Pfam" id="PF02002">
    <property type="entry name" value="TFIIE_alpha"/>
    <property type="match status" value="1"/>
</dbReference>
<name>T1DBC4_9ZZZZ</name>
<dbReference type="InterPro" id="IPR036388">
    <property type="entry name" value="WH-like_DNA-bd_sf"/>
</dbReference>
<dbReference type="InterPro" id="IPR024550">
    <property type="entry name" value="TFIIEa/SarR/Rpc3_HTH_dom"/>
</dbReference>
<proteinExistence type="predicted"/>
<dbReference type="InterPro" id="IPR017919">
    <property type="entry name" value="TFIIE/TFIIEa_HTH"/>
</dbReference>
<dbReference type="SUPFAM" id="SSF46785">
    <property type="entry name" value="Winged helix' DNA-binding domain"/>
    <property type="match status" value="1"/>
</dbReference>
<evidence type="ECO:0000313" key="2">
    <source>
        <dbReference type="EMBL" id="EQD78739.1"/>
    </source>
</evidence>
<dbReference type="Gene3D" id="1.10.10.10">
    <property type="entry name" value="Winged helix-like DNA-binding domain superfamily/Winged helix DNA-binding domain"/>
    <property type="match status" value="1"/>
</dbReference>
<protein>
    <submittedName>
        <fullName evidence="2">Transcription factor TFIIE, alpha subunit</fullName>
    </submittedName>
</protein>
<gene>
    <name evidence="2" type="ORF">B1B_00556</name>
</gene>
<dbReference type="EMBL" id="AUZY01000428">
    <property type="protein sequence ID" value="EQD78739.1"/>
    <property type="molecule type" value="Genomic_DNA"/>
</dbReference>
<accession>T1DBC4</accession>
<feature type="domain" description="HTH TFE/IIEalpha-type" evidence="1">
    <location>
        <begin position="1"/>
        <end position="100"/>
    </location>
</feature>
<organism evidence="2">
    <name type="scientific">mine drainage metagenome</name>
    <dbReference type="NCBI Taxonomy" id="410659"/>
    <lineage>
        <taxon>unclassified sequences</taxon>
        <taxon>metagenomes</taxon>
        <taxon>ecological metagenomes</taxon>
    </lineage>
</organism>
<dbReference type="PROSITE" id="PS51344">
    <property type="entry name" value="HTH_TFE_IIE"/>
    <property type="match status" value="1"/>
</dbReference>